<protein>
    <submittedName>
        <fullName evidence="2">Uncharacterized protein</fullName>
    </submittedName>
</protein>
<dbReference type="Proteomes" id="UP001419268">
    <property type="component" value="Unassembled WGS sequence"/>
</dbReference>
<comment type="caution">
    <text evidence="2">The sequence shown here is derived from an EMBL/GenBank/DDBJ whole genome shotgun (WGS) entry which is preliminary data.</text>
</comment>
<proteinExistence type="predicted"/>
<keyword evidence="3" id="KW-1185">Reference proteome</keyword>
<dbReference type="EMBL" id="JBBNAG010000008">
    <property type="protein sequence ID" value="KAK9112290.1"/>
    <property type="molecule type" value="Genomic_DNA"/>
</dbReference>
<evidence type="ECO:0000313" key="2">
    <source>
        <dbReference type="EMBL" id="KAK9112290.1"/>
    </source>
</evidence>
<name>A0AAP0IBV4_9MAGN</name>
<sequence length="213" mass="24794">MGLEDGRICKMASMRVIRSRRPSLISAFELPAWRSNRSGGSLKPAINAALKTQRSFVALLQSIARQSVRTKFLQQRRDIRLGICDVKYNVFMNQTKIIEQCRSLPPDIFELFFMMSGTILLEDMARRNEGRCWSCWTLHHFEDKWPLRELCPKCPVGYLAKRRVKNEGLKKDQPSSGKVCGFFNWDDYARRRPTMPTRPNTRESNCQWEQGSN</sequence>
<dbReference type="AlphaFoldDB" id="A0AAP0IBV4"/>
<accession>A0AAP0IBV4</accession>
<organism evidence="2 3">
    <name type="scientific">Stephania cephalantha</name>
    <dbReference type="NCBI Taxonomy" id="152367"/>
    <lineage>
        <taxon>Eukaryota</taxon>
        <taxon>Viridiplantae</taxon>
        <taxon>Streptophyta</taxon>
        <taxon>Embryophyta</taxon>
        <taxon>Tracheophyta</taxon>
        <taxon>Spermatophyta</taxon>
        <taxon>Magnoliopsida</taxon>
        <taxon>Ranunculales</taxon>
        <taxon>Menispermaceae</taxon>
        <taxon>Menispermoideae</taxon>
        <taxon>Cissampelideae</taxon>
        <taxon>Stephania</taxon>
    </lineage>
</organism>
<reference evidence="2 3" key="1">
    <citation type="submission" date="2024-01" db="EMBL/GenBank/DDBJ databases">
        <title>Genome assemblies of Stephania.</title>
        <authorList>
            <person name="Yang L."/>
        </authorList>
    </citation>
    <scope>NUCLEOTIDE SEQUENCE [LARGE SCALE GENOMIC DNA]</scope>
    <source>
        <strain evidence="2">JXDWG</strain>
        <tissue evidence="2">Leaf</tissue>
    </source>
</reference>
<feature type="region of interest" description="Disordered" evidence="1">
    <location>
        <begin position="193"/>
        <end position="213"/>
    </location>
</feature>
<gene>
    <name evidence="2" type="ORF">Scep_019809</name>
</gene>
<evidence type="ECO:0000313" key="3">
    <source>
        <dbReference type="Proteomes" id="UP001419268"/>
    </source>
</evidence>
<evidence type="ECO:0000256" key="1">
    <source>
        <dbReference type="SAM" id="MobiDB-lite"/>
    </source>
</evidence>
<feature type="compositionally biased region" description="Polar residues" evidence="1">
    <location>
        <begin position="203"/>
        <end position="213"/>
    </location>
</feature>